<keyword evidence="12" id="KW-0460">Magnesium</keyword>
<dbReference type="InterPro" id="IPR004584">
    <property type="entry name" value="Rad50_eukaryotes"/>
</dbReference>
<evidence type="ECO:0000256" key="14">
    <source>
        <dbReference type="ARBA" id="ARBA00023204"/>
    </source>
</evidence>
<evidence type="ECO:0000256" key="9">
    <source>
        <dbReference type="ARBA" id="ARBA00022801"/>
    </source>
</evidence>
<keyword evidence="5" id="KW-0158">Chromosome</keyword>
<dbReference type="GO" id="GO:0043047">
    <property type="term" value="F:single-stranded telomeric DNA binding"/>
    <property type="evidence" value="ECO:0007669"/>
    <property type="project" value="TreeGrafter"/>
</dbReference>
<dbReference type="NCBIfam" id="TIGR00606">
    <property type="entry name" value="rad50"/>
    <property type="match status" value="1"/>
</dbReference>
<keyword evidence="14" id="KW-0234">DNA repair</keyword>
<dbReference type="PANTHER" id="PTHR18867">
    <property type="entry name" value="RAD50"/>
    <property type="match status" value="1"/>
</dbReference>
<proteinExistence type="inferred from homology"/>
<evidence type="ECO:0000256" key="12">
    <source>
        <dbReference type="ARBA" id="ARBA00022842"/>
    </source>
</evidence>
<evidence type="ECO:0000259" key="20">
    <source>
        <dbReference type="PROSITE" id="PS51131"/>
    </source>
</evidence>
<organism evidence="21 22">
    <name type="scientific">Galendromus occidentalis</name>
    <name type="common">western predatory mite</name>
    <dbReference type="NCBI Taxonomy" id="34638"/>
    <lineage>
        <taxon>Eukaryota</taxon>
        <taxon>Metazoa</taxon>
        <taxon>Ecdysozoa</taxon>
        <taxon>Arthropoda</taxon>
        <taxon>Chelicerata</taxon>
        <taxon>Arachnida</taxon>
        <taxon>Acari</taxon>
        <taxon>Parasitiformes</taxon>
        <taxon>Mesostigmata</taxon>
        <taxon>Gamasina</taxon>
        <taxon>Phytoseioidea</taxon>
        <taxon>Phytoseiidae</taxon>
        <taxon>Typhlodrominae</taxon>
        <taxon>Galendromus</taxon>
    </lineage>
</organism>
<evidence type="ECO:0000256" key="1">
    <source>
        <dbReference type="ARBA" id="ARBA00001947"/>
    </source>
</evidence>
<dbReference type="GO" id="GO:0005524">
    <property type="term" value="F:ATP binding"/>
    <property type="evidence" value="ECO:0007669"/>
    <property type="project" value="UniProtKB-KW"/>
</dbReference>
<keyword evidence="6 18" id="KW-0479">Metal-binding</keyword>
<sequence length="1312" mass="151777">MSRIEKLTIRGVRSFGPEESDTQRISFTPPLTLILGHNGAGKSTIIECLRMMTTNDMPPGQGQCFIHDPSLTGRNTTHAKVELRLTDAKDRQFDISKIFTLTKKDKTYKFSTTDTNILNKETDENLSSKCIDVNAFMSQALGVPKAVIQNVIFCHHSESDWPLGEGKALKERFDAIFSATKYVEVLEVLNKERKEIKGRISTSEALKKPVSEKVATYRNELKEIGCKKEKLVARKKDLIRIRDEVERVFGERNEAERKYQELALIEQEYRRHADEYSSCKKRLQELKAGVTEVMDRPRDELEEELENFDSKMLKRKEKVELNKERIKKMKAATEKKRNEVQDKERAFVRLESEFKQHQQNISKLIASLKSLDRSLEAGADISLSDYRDKKVSDHVKMFDGKIKEMEQSLGSKRQRFSSELESLQKEIQKQTELKASLKTQLDSLAAKKDGVVMDLSDREDELKEVACIGNKLEKFDRDIKEMEDKLRTLKQLTEEGDMDELSDKIEELAKRENTLNAELSNATKSSAIKNKIKSLEDQIGKKANGVNNLKVRITRELKEPLAKLELELPQKEWARATRSASSDLEAGIKVLRKSIELKNKEVTKSQTELDMNEKEMSKLQKKLKELRNKIDDEIGFESTLDETLRETEETVNEARNRDSIFIGTQHVYSKYKKKIADQRRSRVEQCCPLCDTSMEEDAVRKLEQKLEKLMMELPKIRKDSEKEVVEVSAKLSRLNLLKRDDQEREKIENDLLPDLESKAKSLRSELQTLRDDLSSLKTDLESKIEIAGVLNRLAGSCDLYDSGVRDLESLRNDLKKEKNSLEDDCRDVDDVMRDMNEVKQKKRTLDESYKQKQNRLQEVSDVQVKLGQARNEKLQLLNKAGAEAQIKQAISKLNKELAQIEEEIPTIEKKLRTANSTLEESESSRQRLARQQEKQIDELQARISKTKQEREEVGKMLRTLEEFEQSDKESKMSAATDEITSLKTEFRRVRDECEEMEETTRQMELEVGSEATRRRELSDNIAIIVKTLELEELKQNVDKHKEKLAEHKSGDGDHIDILNRIRDRHEKLKAEELTTASEVHNDEKHIMEREGIVRKQFESAEKEYKEWLTNSLTEKQISRDLDVGYTALNKAILAFHQEKMNLINRIIREYWVRVYKGNDIDQIQIEFNEDTGASKTSTKRSYQYRVVMVRQGVKQDMRARCSAGQRVLACIIVRLALAEAFCDGCAMLALDEPTTNLDFDNMKSLAEILADIVRNRKTEKNFQMVVITHDETFILALSKHLEDIGEVKHYFEVKKNDDNMSVISKKRLDVDY</sequence>
<dbReference type="GO" id="GO:0000722">
    <property type="term" value="P:telomere maintenance via recombination"/>
    <property type="evidence" value="ECO:0007669"/>
    <property type="project" value="TreeGrafter"/>
</dbReference>
<dbReference type="GO" id="GO:0030870">
    <property type="term" value="C:Mre11 complex"/>
    <property type="evidence" value="ECO:0007669"/>
    <property type="project" value="InterPro"/>
</dbReference>
<evidence type="ECO:0000256" key="6">
    <source>
        <dbReference type="ARBA" id="ARBA00022723"/>
    </source>
</evidence>
<keyword evidence="7" id="KW-0547">Nucleotide-binding</keyword>
<evidence type="ECO:0000256" key="15">
    <source>
        <dbReference type="ARBA" id="ARBA00023242"/>
    </source>
</evidence>
<dbReference type="PROSITE" id="PS51131">
    <property type="entry name" value="ZN_HOOK"/>
    <property type="match status" value="1"/>
</dbReference>
<feature type="binding site" evidence="18">
    <location>
        <position position="687"/>
    </location>
    <ligand>
        <name>Zn(2+)</name>
        <dbReference type="ChEBI" id="CHEBI:29105"/>
    </ligand>
</feature>
<keyword evidence="16" id="KW-0469">Meiosis</keyword>
<feature type="coiled-coil region" evidence="19">
    <location>
        <begin position="413"/>
        <end position="525"/>
    </location>
</feature>
<comment type="cofactor">
    <cofactor evidence="1">
        <name>Zn(2+)</name>
        <dbReference type="ChEBI" id="CHEBI:29105"/>
    </cofactor>
</comment>
<dbReference type="PANTHER" id="PTHR18867:SF12">
    <property type="entry name" value="DNA REPAIR PROTEIN RAD50"/>
    <property type="match status" value="1"/>
</dbReference>
<evidence type="ECO:0000256" key="4">
    <source>
        <dbReference type="ARBA" id="ARBA00009439"/>
    </source>
</evidence>
<evidence type="ECO:0000256" key="13">
    <source>
        <dbReference type="ARBA" id="ARBA00023054"/>
    </source>
</evidence>
<keyword evidence="9" id="KW-0378">Hydrolase</keyword>
<dbReference type="GO" id="GO:0000794">
    <property type="term" value="C:condensed nuclear chromosome"/>
    <property type="evidence" value="ECO:0007669"/>
    <property type="project" value="TreeGrafter"/>
</dbReference>
<keyword evidence="15" id="KW-0539">Nucleus</keyword>
<dbReference type="GO" id="GO:0051880">
    <property type="term" value="F:G-quadruplex DNA binding"/>
    <property type="evidence" value="ECO:0007669"/>
    <property type="project" value="TreeGrafter"/>
</dbReference>
<feature type="domain" description="Zinc-hook" evidence="20">
    <location>
        <begin position="637"/>
        <end position="739"/>
    </location>
</feature>
<feature type="coiled-coil region" evidence="19">
    <location>
        <begin position="804"/>
        <end position="855"/>
    </location>
</feature>
<keyword evidence="21" id="KW-1185">Reference proteome</keyword>
<evidence type="ECO:0000256" key="7">
    <source>
        <dbReference type="ARBA" id="ARBA00022741"/>
    </source>
</evidence>
<reference evidence="22" key="1">
    <citation type="submission" date="2025-08" db="UniProtKB">
        <authorList>
            <consortium name="RefSeq"/>
        </authorList>
    </citation>
    <scope>IDENTIFICATION</scope>
</reference>
<feature type="coiled-coil region" evidence="19">
    <location>
        <begin position="752"/>
        <end position="779"/>
    </location>
</feature>
<dbReference type="GO" id="GO:0006302">
    <property type="term" value="P:double-strand break repair"/>
    <property type="evidence" value="ECO:0007669"/>
    <property type="project" value="InterPro"/>
</dbReference>
<feature type="coiled-coil region" evidence="19">
    <location>
        <begin position="602"/>
        <end position="657"/>
    </location>
</feature>
<comment type="similarity">
    <text evidence="4">Belongs to the SMC family. RAD50 subfamily.</text>
</comment>
<keyword evidence="8" id="KW-0227">DNA damage</keyword>
<feature type="coiled-coil region" evidence="19">
    <location>
        <begin position="692"/>
        <end position="719"/>
    </location>
</feature>
<dbReference type="GO" id="GO:0070192">
    <property type="term" value="P:chromosome organization involved in meiotic cell cycle"/>
    <property type="evidence" value="ECO:0007669"/>
    <property type="project" value="TreeGrafter"/>
</dbReference>
<feature type="coiled-coil region" evidence="19">
    <location>
        <begin position="238"/>
        <end position="360"/>
    </location>
</feature>
<evidence type="ECO:0000256" key="8">
    <source>
        <dbReference type="ARBA" id="ARBA00022763"/>
    </source>
</evidence>
<gene>
    <name evidence="22" type="primary">LOC100908229</name>
</gene>
<dbReference type="GO" id="GO:0046872">
    <property type="term" value="F:metal ion binding"/>
    <property type="evidence" value="ECO:0007669"/>
    <property type="project" value="UniProtKB-UniRule"/>
</dbReference>
<evidence type="ECO:0000256" key="10">
    <source>
        <dbReference type="ARBA" id="ARBA00022833"/>
    </source>
</evidence>
<evidence type="ECO:0000256" key="2">
    <source>
        <dbReference type="ARBA" id="ARBA00004123"/>
    </source>
</evidence>
<dbReference type="InterPro" id="IPR027417">
    <property type="entry name" value="P-loop_NTPase"/>
</dbReference>
<evidence type="ECO:0000256" key="17">
    <source>
        <dbReference type="ARBA" id="ARBA00049360"/>
    </source>
</evidence>
<comment type="catalytic activity">
    <reaction evidence="17">
        <text>ATP + H2O = ADP + phosphate + H(+)</text>
        <dbReference type="Rhea" id="RHEA:13065"/>
        <dbReference type="ChEBI" id="CHEBI:15377"/>
        <dbReference type="ChEBI" id="CHEBI:15378"/>
        <dbReference type="ChEBI" id="CHEBI:30616"/>
        <dbReference type="ChEBI" id="CHEBI:43474"/>
        <dbReference type="ChEBI" id="CHEBI:456216"/>
    </reaction>
</comment>
<keyword evidence="13 19" id="KW-0175">Coiled coil</keyword>
<dbReference type="CTD" id="10111"/>
<dbReference type="RefSeq" id="XP_003744480.2">
    <property type="nucleotide sequence ID" value="XM_003744432.2"/>
</dbReference>
<dbReference type="GO" id="GO:0007004">
    <property type="term" value="P:telomere maintenance via telomerase"/>
    <property type="evidence" value="ECO:0007669"/>
    <property type="project" value="TreeGrafter"/>
</dbReference>
<protein>
    <submittedName>
        <fullName evidence="22">DNA repair protein RAD50</fullName>
    </submittedName>
</protein>
<evidence type="ECO:0000256" key="3">
    <source>
        <dbReference type="ARBA" id="ARBA00004286"/>
    </source>
</evidence>
<name>A0AAJ6QUP5_9ACAR</name>
<dbReference type="KEGG" id="goe:100908229"/>
<dbReference type="Proteomes" id="UP000694867">
    <property type="component" value="Unplaced"/>
</dbReference>
<evidence type="ECO:0000256" key="5">
    <source>
        <dbReference type="ARBA" id="ARBA00022454"/>
    </source>
</evidence>
<dbReference type="InterPro" id="IPR013134">
    <property type="entry name" value="Zn_hook_RAD50"/>
</dbReference>
<evidence type="ECO:0000256" key="11">
    <source>
        <dbReference type="ARBA" id="ARBA00022840"/>
    </source>
</evidence>
<dbReference type="SUPFAM" id="SSF52540">
    <property type="entry name" value="P-loop containing nucleoside triphosphate hydrolases"/>
    <property type="match status" value="2"/>
</dbReference>
<evidence type="ECO:0000313" key="22">
    <source>
        <dbReference type="RefSeq" id="XP_003744480.2"/>
    </source>
</evidence>
<dbReference type="GO" id="GO:0003691">
    <property type="term" value="F:double-stranded telomeric DNA binding"/>
    <property type="evidence" value="ECO:0007669"/>
    <property type="project" value="TreeGrafter"/>
</dbReference>
<evidence type="ECO:0000256" key="19">
    <source>
        <dbReference type="SAM" id="Coils"/>
    </source>
</evidence>
<keyword evidence="10 18" id="KW-0862">Zinc</keyword>
<dbReference type="Pfam" id="PF13476">
    <property type="entry name" value="AAA_23"/>
    <property type="match status" value="1"/>
</dbReference>
<accession>A0AAJ6QUP5</accession>
<feature type="binding site" evidence="18">
    <location>
        <position position="690"/>
    </location>
    <ligand>
        <name>Zn(2+)</name>
        <dbReference type="ChEBI" id="CHEBI:29105"/>
    </ligand>
</feature>
<keyword evidence="11" id="KW-0067">ATP-binding</keyword>
<dbReference type="Gene3D" id="3.40.50.300">
    <property type="entry name" value="P-loop containing nucleotide triphosphate hydrolases"/>
    <property type="match status" value="2"/>
</dbReference>
<evidence type="ECO:0000256" key="16">
    <source>
        <dbReference type="ARBA" id="ARBA00023254"/>
    </source>
</evidence>
<evidence type="ECO:0000256" key="18">
    <source>
        <dbReference type="PROSITE-ProRule" id="PRU00471"/>
    </source>
</evidence>
<dbReference type="GeneID" id="100908229"/>
<dbReference type="InterPro" id="IPR038729">
    <property type="entry name" value="Rad50/SbcC_AAA"/>
</dbReference>
<feature type="coiled-coil region" evidence="19">
    <location>
        <begin position="879"/>
        <end position="1050"/>
    </location>
</feature>
<evidence type="ECO:0000313" key="21">
    <source>
        <dbReference type="Proteomes" id="UP000694867"/>
    </source>
</evidence>
<comment type="subcellular location">
    <subcellularLocation>
        <location evidence="3">Chromosome</location>
    </subcellularLocation>
    <subcellularLocation>
        <location evidence="2">Nucleus</location>
    </subcellularLocation>
</comment>
<dbReference type="GO" id="GO:0016887">
    <property type="term" value="F:ATP hydrolysis activity"/>
    <property type="evidence" value="ECO:0007669"/>
    <property type="project" value="InterPro"/>
</dbReference>